<dbReference type="Gene3D" id="3.30.1540.10">
    <property type="entry name" value="formyl-coa transferase, domain 3"/>
    <property type="match status" value="1"/>
</dbReference>
<dbReference type="PANTHER" id="PTHR48229">
    <property type="entry name" value="CAIB/BAIF FAMILY ENZYME (AFU_ORTHOLOGUE AFUA_1G05360)-RELATED"/>
    <property type="match status" value="1"/>
</dbReference>
<evidence type="ECO:0008006" key="4">
    <source>
        <dbReference type="Google" id="ProtNLM"/>
    </source>
</evidence>
<dbReference type="Pfam" id="PF02515">
    <property type="entry name" value="CoA_transf_3"/>
    <property type="match status" value="1"/>
</dbReference>
<accession>A0A7H9HRP6</accession>
<sequence>MTSFQELMELRGGSNVEKEVEIVGSDPIYKSPFKLGETTAQVMAACGVAASDIWELKTGRRQKVKVSVDALAATLADTRYSFAKGDDGLYHQIPGSEAMKHMVSLTQPWETADKRWFLPHTNLKHLEARVLGVLDCKSEVDSVKEAISRWKAQDLEDAVAEAFACGGTVRTPEEWLEHPQGKYLASRPVVEVLKMSDSPPKSLPEGEKPLPGIRVLDLTRILAGPVCGLTLAEVGADVLMVTAPQLPQMHEFVRDTSHGKRTCFLDLNNAKDEEKLRELVSECDVVIDGYRPGRLEAYGFGFGDLVEINPNLIHVSVNCFGSGGPFGCVLAGIRLHRQ</sequence>
<evidence type="ECO:0000256" key="1">
    <source>
        <dbReference type="ARBA" id="ARBA00008383"/>
    </source>
</evidence>
<gene>
    <name evidence="2" type="ORF">HG537_0B07070</name>
</gene>
<reference evidence="2 3" key="1">
    <citation type="submission" date="2020-06" db="EMBL/GenBank/DDBJ databases">
        <title>The yeast mating-type switching endonuclease HO is a domesticated member of an unorthodox homing genetic element family.</title>
        <authorList>
            <person name="Coughlan A.Y."/>
            <person name="Lombardi L."/>
            <person name="Braun-Galleani S."/>
            <person name="Martos A.R."/>
            <person name="Galeote V."/>
            <person name="Bigey F."/>
            <person name="Dequin S."/>
            <person name="Byrne K.P."/>
            <person name="Wolfe K.H."/>
        </authorList>
    </citation>
    <scope>NUCLEOTIDE SEQUENCE [LARGE SCALE GENOMIC DNA]</scope>
    <source>
        <strain evidence="2 3">CBS2947</strain>
    </source>
</reference>
<evidence type="ECO:0000313" key="3">
    <source>
        <dbReference type="Proteomes" id="UP000510647"/>
    </source>
</evidence>
<dbReference type="OrthoDB" id="5863171at2759"/>
<dbReference type="GO" id="GO:0003824">
    <property type="term" value="F:catalytic activity"/>
    <property type="evidence" value="ECO:0007669"/>
    <property type="project" value="InterPro"/>
</dbReference>
<dbReference type="SUPFAM" id="SSF89796">
    <property type="entry name" value="CoA-transferase family III (CaiB/BaiF)"/>
    <property type="match status" value="2"/>
</dbReference>
<dbReference type="PANTHER" id="PTHR48229:SF1">
    <property type="entry name" value="ALPHA METHYLACYL-COA RACEMASE-RELATED"/>
    <property type="match status" value="1"/>
</dbReference>
<dbReference type="InterPro" id="IPR023606">
    <property type="entry name" value="CoA-Trfase_III_dom_1_sf"/>
</dbReference>
<dbReference type="Proteomes" id="UP000510647">
    <property type="component" value="Chromosome 2"/>
</dbReference>
<dbReference type="InterPro" id="IPR044855">
    <property type="entry name" value="CoA-Trfase_III_dom3_sf"/>
</dbReference>
<dbReference type="Gene3D" id="3.40.50.10540">
    <property type="entry name" value="Crotonobetainyl-coa:carnitine coa-transferase, domain 1"/>
    <property type="match status" value="2"/>
</dbReference>
<proteinExistence type="inferred from homology"/>
<protein>
    <recommendedName>
        <fullName evidence="4">CoA-transferase family III</fullName>
    </recommendedName>
</protein>
<dbReference type="InterPro" id="IPR052985">
    <property type="entry name" value="CoA-trans_III_biosynth/detox"/>
</dbReference>
<dbReference type="EMBL" id="CP059268">
    <property type="protein sequence ID" value="QLQ79357.1"/>
    <property type="molecule type" value="Genomic_DNA"/>
</dbReference>
<keyword evidence="3" id="KW-1185">Reference proteome</keyword>
<evidence type="ECO:0000313" key="2">
    <source>
        <dbReference type="EMBL" id="QLQ79357.1"/>
    </source>
</evidence>
<name>A0A7H9HRP6_9SACH</name>
<dbReference type="AlphaFoldDB" id="A0A7H9HRP6"/>
<dbReference type="InterPro" id="IPR003673">
    <property type="entry name" value="CoA-Trfase_fam_III"/>
</dbReference>
<comment type="similarity">
    <text evidence="1">Belongs to the CoA-transferase III family.</text>
</comment>
<organism evidence="2 3">
    <name type="scientific">Torulaspora globosa</name>
    <dbReference type="NCBI Taxonomy" id="48254"/>
    <lineage>
        <taxon>Eukaryota</taxon>
        <taxon>Fungi</taxon>
        <taxon>Dikarya</taxon>
        <taxon>Ascomycota</taxon>
        <taxon>Saccharomycotina</taxon>
        <taxon>Saccharomycetes</taxon>
        <taxon>Saccharomycetales</taxon>
        <taxon>Saccharomycetaceae</taxon>
        <taxon>Torulaspora</taxon>
    </lineage>
</organism>